<dbReference type="InterPro" id="IPR014729">
    <property type="entry name" value="Rossmann-like_a/b/a_fold"/>
</dbReference>
<dbReference type="HOGENOM" id="CLU_049301_2_1_7"/>
<evidence type="ECO:0000313" key="3">
    <source>
        <dbReference type="EMBL" id="ETX01105.1"/>
    </source>
</evidence>
<dbReference type="PRINTS" id="PR01438">
    <property type="entry name" value="UNVRSLSTRESS"/>
</dbReference>
<keyword evidence="4" id="KW-1185">Reference proteome</keyword>
<dbReference type="Pfam" id="PF00582">
    <property type="entry name" value="Usp"/>
    <property type="match status" value="2"/>
</dbReference>
<accession>W4LTA9</accession>
<comment type="similarity">
    <text evidence="1">Belongs to the universal stress protein A family.</text>
</comment>
<dbReference type="SUPFAM" id="SSF52402">
    <property type="entry name" value="Adenine nucleotide alpha hydrolases-like"/>
    <property type="match status" value="2"/>
</dbReference>
<organism evidence="3 4">
    <name type="scientific">Entotheonella factor</name>
    <dbReference type="NCBI Taxonomy" id="1429438"/>
    <lineage>
        <taxon>Bacteria</taxon>
        <taxon>Pseudomonadati</taxon>
        <taxon>Nitrospinota/Tectimicrobiota group</taxon>
        <taxon>Candidatus Tectimicrobiota</taxon>
        <taxon>Candidatus Entotheonellia</taxon>
        <taxon>Candidatus Entotheonellales</taxon>
        <taxon>Candidatus Entotheonellaceae</taxon>
        <taxon>Candidatus Entotheonella</taxon>
    </lineage>
</organism>
<dbReference type="PANTHER" id="PTHR46268:SF15">
    <property type="entry name" value="UNIVERSAL STRESS PROTEIN HP_0031"/>
    <property type="match status" value="1"/>
</dbReference>
<evidence type="ECO:0000256" key="1">
    <source>
        <dbReference type="ARBA" id="ARBA00008791"/>
    </source>
</evidence>
<dbReference type="PATRIC" id="fig|1429438.4.peg.1827"/>
<dbReference type="EMBL" id="AZHW01000271">
    <property type="protein sequence ID" value="ETX01105.1"/>
    <property type="molecule type" value="Genomic_DNA"/>
</dbReference>
<reference evidence="3 4" key="1">
    <citation type="journal article" date="2014" name="Nature">
        <title>An environmental bacterial taxon with a large and distinct metabolic repertoire.</title>
        <authorList>
            <person name="Wilson M.C."/>
            <person name="Mori T."/>
            <person name="Ruckert C."/>
            <person name="Uria A.R."/>
            <person name="Helf M.J."/>
            <person name="Takada K."/>
            <person name="Gernert C."/>
            <person name="Steffens U.A."/>
            <person name="Heycke N."/>
            <person name="Schmitt S."/>
            <person name="Rinke C."/>
            <person name="Helfrich E.J."/>
            <person name="Brachmann A.O."/>
            <person name="Gurgui C."/>
            <person name="Wakimoto T."/>
            <person name="Kracht M."/>
            <person name="Crusemann M."/>
            <person name="Hentschel U."/>
            <person name="Abe I."/>
            <person name="Matsunaga S."/>
            <person name="Kalinowski J."/>
            <person name="Takeyama H."/>
            <person name="Piel J."/>
        </authorList>
    </citation>
    <scope>NUCLEOTIDE SEQUENCE [LARGE SCALE GENOMIC DNA]</scope>
    <source>
        <strain evidence="4">TSY1</strain>
    </source>
</reference>
<name>W4LTA9_ENTF1</name>
<evidence type="ECO:0000313" key="4">
    <source>
        <dbReference type="Proteomes" id="UP000019141"/>
    </source>
</evidence>
<proteinExistence type="inferred from homology"/>
<dbReference type="InterPro" id="IPR006015">
    <property type="entry name" value="Universal_stress_UspA"/>
</dbReference>
<dbReference type="Proteomes" id="UP000019141">
    <property type="component" value="Unassembled WGS sequence"/>
</dbReference>
<comment type="caution">
    <text evidence="3">The sequence shown here is derived from an EMBL/GenBank/DDBJ whole genome shotgun (WGS) entry which is preliminary data.</text>
</comment>
<feature type="domain" description="UspA" evidence="2">
    <location>
        <begin position="1"/>
        <end position="142"/>
    </location>
</feature>
<dbReference type="AlphaFoldDB" id="W4LTA9"/>
<dbReference type="InterPro" id="IPR006016">
    <property type="entry name" value="UspA"/>
</dbReference>
<feature type="domain" description="UspA" evidence="2">
    <location>
        <begin position="155"/>
        <end position="281"/>
    </location>
</feature>
<protein>
    <recommendedName>
        <fullName evidence="2">UspA domain-containing protein</fullName>
    </recommendedName>
</protein>
<dbReference type="PANTHER" id="PTHR46268">
    <property type="entry name" value="STRESS RESPONSE PROTEIN NHAX"/>
    <property type="match status" value="1"/>
</dbReference>
<gene>
    <name evidence="3" type="ORF">ETSY1_08720</name>
</gene>
<sequence>MYTNILVATGGSPWSDAAVAYAIAIASRTGAKLHILTVLLNPSAYTTPDVMGGVEVVADVVEYQGRELLAQAEAKARAAQVDAETMYRWGSVPDTILQMAAETACDLMVLGARQLSGWKRLRLGRHVNAVAAKARRPVLVVKAPPAAAPGQPLGRRILVATGGSPWSDMAVEHAIQLAQTERFSLCFLHVMPGRRPEPGAEETGRTTLARASMRAAEAGIETTEVLESGDVSKAIVDTAAREACDGIILGSRGSSGWKRLMVGSISNAVAAKTALPVLIVKQPVPSY</sequence>
<evidence type="ECO:0000259" key="2">
    <source>
        <dbReference type="Pfam" id="PF00582"/>
    </source>
</evidence>
<dbReference type="CDD" id="cd00293">
    <property type="entry name" value="USP-like"/>
    <property type="match status" value="2"/>
</dbReference>
<dbReference type="Gene3D" id="3.40.50.620">
    <property type="entry name" value="HUPs"/>
    <property type="match status" value="2"/>
</dbReference>